<evidence type="ECO:0000259" key="2">
    <source>
        <dbReference type="PROSITE" id="PS51518"/>
    </source>
</evidence>
<reference evidence="4" key="1">
    <citation type="journal article" date="2016" name="Proc. Natl. Acad. Sci. U.S.A.">
        <title>Comparative genomics of biotechnologically important yeasts.</title>
        <authorList>
            <person name="Riley R."/>
            <person name="Haridas S."/>
            <person name="Wolfe K.H."/>
            <person name="Lopes M.R."/>
            <person name="Hittinger C.T."/>
            <person name="Goeker M."/>
            <person name="Salamov A.A."/>
            <person name="Wisecaver J.H."/>
            <person name="Long T.M."/>
            <person name="Calvey C.H."/>
            <person name="Aerts A.L."/>
            <person name="Barry K.W."/>
            <person name="Choi C."/>
            <person name="Clum A."/>
            <person name="Coughlan A.Y."/>
            <person name="Deshpande S."/>
            <person name="Douglass A.P."/>
            <person name="Hanson S.J."/>
            <person name="Klenk H.-P."/>
            <person name="LaButti K.M."/>
            <person name="Lapidus A."/>
            <person name="Lindquist E.A."/>
            <person name="Lipzen A.M."/>
            <person name="Meier-Kolthoff J.P."/>
            <person name="Ohm R.A."/>
            <person name="Otillar R.P."/>
            <person name="Pangilinan J.L."/>
            <person name="Peng Y."/>
            <person name="Rokas A."/>
            <person name="Rosa C.A."/>
            <person name="Scheuner C."/>
            <person name="Sibirny A.A."/>
            <person name="Slot J.C."/>
            <person name="Stielow J.B."/>
            <person name="Sun H."/>
            <person name="Kurtzman C.P."/>
            <person name="Blackwell M."/>
            <person name="Grigoriev I.V."/>
            <person name="Jeffries T.W."/>
        </authorList>
    </citation>
    <scope>NUCLEOTIDE SEQUENCE [LARGE SCALE GENOMIC DNA]</scope>
    <source>
        <strain evidence="4">NRRL Y-1626</strain>
    </source>
</reference>
<dbReference type="PROSITE" id="PS51518">
    <property type="entry name" value="SGF29_C"/>
    <property type="match status" value="1"/>
</dbReference>
<dbReference type="InterPro" id="IPR037802">
    <property type="entry name" value="SGF29"/>
</dbReference>
<dbReference type="OrthoDB" id="3971871at2759"/>
<dbReference type="EMBL" id="LXPE01000001">
    <property type="protein sequence ID" value="OBA29056.1"/>
    <property type="molecule type" value="Genomic_DNA"/>
</dbReference>
<feature type="region of interest" description="Disordered" evidence="1">
    <location>
        <begin position="1"/>
        <end position="23"/>
    </location>
</feature>
<gene>
    <name evidence="3" type="ORF">HANVADRAFT_20445</name>
</gene>
<keyword evidence="4" id="KW-1185">Reference proteome</keyword>
<evidence type="ECO:0000256" key="1">
    <source>
        <dbReference type="SAM" id="MobiDB-lite"/>
    </source>
</evidence>
<sequence>MSLSDDEPIVTGKTAGKSENTESKINRNKKGFSAYTNSYNPKSCYITVGSTVAYKPKLTSNGGSMKRKIPDDMADWFQCIVLKILNDDGTRFEIQDIEAAESGLDTSIYRCNSREIIHIPLAKEAAAKHQVLKNYPTGIKCLGKYPDTTTFYPAVVIGKRMVNNIWYSVLRFDGEEEINKETLVERQYVLLFPKK</sequence>
<dbReference type="PANTHER" id="PTHR21539:SF0">
    <property type="entry name" value="SAGA-ASSOCIATED FACTOR 29"/>
    <property type="match status" value="1"/>
</dbReference>
<accession>A0A1B7TJZ5</accession>
<dbReference type="CDD" id="cd20393">
    <property type="entry name" value="Tudor_SGF29_rpt1"/>
    <property type="match status" value="1"/>
</dbReference>
<organism evidence="3 4">
    <name type="scientific">Hanseniaspora valbyensis NRRL Y-1626</name>
    <dbReference type="NCBI Taxonomy" id="766949"/>
    <lineage>
        <taxon>Eukaryota</taxon>
        <taxon>Fungi</taxon>
        <taxon>Dikarya</taxon>
        <taxon>Ascomycota</taxon>
        <taxon>Saccharomycotina</taxon>
        <taxon>Saccharomycetes</taxon>
        <taxon>Saccharomycodales</taxon>
        <taxon>Saccharomycodaceae</taxon>
        <taxon>Hanseniaspora</taxon>
    </lineage>
</organism>
<evidence type="ECO:0000313" key="3">
    <source>
        <dbReference type="EMBL" id="OBA29056.1"/>
    </source>
</evidence>
<name>A0A1B7TJZ5_9ASCO</name>
<dbReference type="InterPro" id="IPR047288">
    <property type="entry name" value="Tudor_SGF29_rpt1"/>
</dbReference>
<feature type="domain" description="SGF29 C-terminal" evidence="2">
    <location>
        <begin position="42"/>
        <end position="195"/>
    </location>
</feature>
<dbReference type="GO" id="GO:0000124">
    <property type="term" value="C:SAGA complex"/>
    <property type="evidence" value="ECO:0007669"/>
    <property type="project" value="InterPro"/>
</dbReference>
<dbReference type="Gene3D" id="2.30.30.140">
    <property type="match status" value="1"/>
</dbReference>
<evidence type="ECO:0000313" key="4">
    <source>
        <dbReference type="Proteomes" id="UP000092321"/>
    </source>
</evidence>
<dbReference type="PANTHER" id="PTHR21539">
    <property type="entry name" value="SAGA-ASSOCIATED FACTOR 29"/>
    <property type="match status" value="1"/>
</dbReference>
<dbReference type="Pfam" id="PF07039">
    <property type="entry name" value="SGF29_Tudor"/>
    <property type="match status" value="1"/>
</dbReference>
<dbReference type="InterPro" id="IPR010750">
    <property type="entry name" value="SGF29_tudor-like_dom"/>
</dbReference>
<protein>
    <recommendedName>
        <fullName evidence="2">SGF29 C-terminal domain-containing protein</fullName>
    </recommendedName>
</protein>
<dbReference type="Proteomes" id="UP000092321">
    <property type="component" value="Unassembled WGS sequence"/>
</dbReference>
<comment type="caution">
    <text evidence="3">The sequence shown here is derived from an EMBL/GenBank/DDBJ whole genome shotgun (WGS) entry which is preliminary data.</text>
</comment>
<dbReference type="AlphaFoldDB" id="A0A1B7TJZ5"/>
<proteinExistence type="predicted"/>